<dbReference type="AlphaFoldDB" id="A0A7C1FNM6"/>
<sequence>MNILTEVMPGFALTLATGLIIFGLGYTASRRSRPEYFFTYLSFSLMAYLVTSLLRDVQLTLGFSFGLLAVFTILRFRSINIAVREMTYLYLAIMLPFANALFVATRVSFSDVLIINAGLAIFVVGIDRIQLAYFGSSQIVHYEKIDLIRANNERALLDDLSQRTGRRVKRYIVEEIDFLRDTALLTVYFEEKPKVHASKT</sequence>
<organism evidence="2">
    <name type="scientific">Caldilinea aerophila</name>
    <dbReference type="NCBI Taxonomy" id="133453"/>
    <lineage>
        <taxon>Bacteria</taxon>
        <taxon>Bacillati</taxon>
        <taxon>Chloroflexota</taxon>
        <taxon>Caldilineae</taxon>
        <taxon>Caldilineales</taxon>
        <taxon>Caldilineaceae</taxon>
        <taxon>Caldilinea</taxon>
    </lineage>
</organism>
<feature type="transmembrane region" description="Helical" evidence="1">
    <location>
        <begin position="88"/>
        <end position="107"/>
    </location>
</feature>
<comment type="caution">
    <text evidence="2">The sequence shown here is derived from an EMBL/GenBank/DDBJ whole genome shotgun (WGS) entry which is preliminary data.</text>
</comment>
<feature type="transmembrane region" description="Helical" evidence="1">
    <location>
        <begin position="113"/>
        <end position="134"/>
    </location>
</feature>
<evidence type="ECO:0000256" key="1">
    <source>
        <dbReference type="SAM" id="Phobius"/>
    </source>
</evidence>
<keyword evidence="1" id="KW-0472">Membrane</keyword>
<feature type="transmembrane region" description="Helical" evidence="1">
    <location>
        <begin position="36"/>
        <end position="53"/>
    </location>
</feature>
<feature type="transmembrane region" description="Helical" evidence="1">
    <location>
        <begin position="59"/>
        <end position="76"/>
    </location>
</feature>
<dbReference type="EMBL" id="DSMG01000077">
    <property type="protein sequence ID" value="HDX31278.1"/>
    <property type="molecule type" value="Genomic_DNA"/>
</dbReference>
<gene>
    <name evidence="2" type="ORF">ENQ20_07250</name>
</gene>
<dbReference type="InterPro" id="IPR032531">
    <property type="entry name" value="DUF4956"/>
</dbReference>
<accession>A0A7C1FNM6</accession>
<reference evidence="2" key="1">
    <citation type="journal article" date="2020" name="mSystems">
        <title>Genome- and Community-Level Interaction Insights into Carbon Utilization and Element Cycling Functions of Hydrothermarchaeota in Hydrothermal Sediment.</title>
        <authorList>
            <person name="Zhou Z."/>
            <person name="Liu Y."/>
            <person name="Xu W."/>
            <person name="Pan J."/>
            <person name="Luo Z.H."/>
            <person name="Li M."/>
        </authorList>
    </citation>
    <scope>NUCLEOTIDE SEQUENCE [LARGE SCALE GENOMIC DNA]</scope>
    <source>
        <strain evidence="2">SpSt-289</strain>
    </source>
</reference>
<keyword evidence="1" id="KW-0812">Transmembrane</keyword>
<evidence type="ECO:0000313" key="2">
    <source>
        <dbReference type="EMBL" id="HDX31278.1"/>
    </source>
</evidence>
<dbReference type="Pfam" id="PF16316">
    <property type="entry name" value="DUF4956"/>
    <property type="match status" value="1"/>
</dbReference>
<proteinExistence type="predicted"/>
<feature type="transmembrane region" description="Helical" evidence="1">
    <location>
        <begin position="12"/>
        <end position="29"/>
    </location>
</feature>
<protein>
    <submittedName>
        <fullName evidence="2">DUF4956 domain-containing protein</fullName>
    </submittedName>
</protein>
<name>A0A7C1FNM6_9CHLR</name>
<keyword evidence="1" id="KW-1133">Transmembrane helix</keyword>